<evidence type="ECO:0000313" key="4">
    <source>
        <dbReference type="Proteomes" id="UP000193309"/>
    </source>
</evidence>
<dbReference type="GO" id="GO:0032259">
    <property type="term" value="P:methylation"/>
    <property type="evidence" value="ECO:0007669"/>
    <property type="project" value="UniProtKB-KW"/>
</dbReference>
<dbReference type="AlphaFoldDB" id="A0A1X7K7C7"/>
<proteinExistence type="predicted"/>
<dbReference type="GO" id="GO:0016020">
    <property type="term" value="C:membrane"/>
    <property type="evidence" value="ECO:0007669"/>
    <property type="project" value="InterPro"/>
</dbReference>
<evidence type="ECO:0000256" key="1">
    <source>
        <dbReference type="SAM" id="Phobius"/>
    </source>
</evidence>
<dbReference type="RefSeq" id="WP_085550380.1">
    <property type="nucleotide sequence ID" value="NZ_FXAR01000009.1"/>
</dbReference>
<dbReference type="InterPro" id="IPR000045">
    <property type="entry name" value="Prepilin_IV_endopep_pep"/>
</dbReference>
<dbReference type="Pfam" id="PF01478">
    <property type="entry name" value="Peptidase_A24"/>
    <property type="match status" value="1"/>
</dbReference>
<evidence type="ECO:0000259" key="2">
    <source>
        <dbReference type="Pfam" id="PF01478"/>
    </source>
</evidence>
<protein>
    <submittedName>
        <fullName evidence="3">Leader peptidase (Prepilin peptidase) / N-methyltransferase</fullName>
    </submittedName>
</protein>
<dbReference type="Gene3D" id="1.20.120.1220">
    <property type="match status" value="1"/>
</dbReference>
<name>A0A1X7K7C7_9CORY</name>
<sequence length="138" mass="13179">MLGGALIVLVVWCVAVVLVDERSRRIPDSLTLPALAGAVAGALLSDPPVVLGGVAWAGLYLVGRGIGGGDVKLAVPLGIVAAAAGGIGAVLLAVAVAGAVTAVRGLLCRGPVPHGPSMLVGVIIAVLPGVIAGVSCGA</sequence>
<reference evidence="4" key="1">
    <citation type="submission" date="2017-04" db="EMBL/GenBank/DDBJ databases">
        <authorList>
            <person name="Varghese N."/>
            <person name="Submissions S."/>
        </authorList>
    </citation>
    <scope>NUCLEOTIDE SEQUENCE [LARGE SCALE GENOMIC DNA]</scope>
    <source>
        <strain evidence="4">VDS</strain>
    </source>
</reference>
<gene>
    <name evidence="3" type="ORF">SAMN06295981_2307</name>
</gene>
<feature type="transmembrane region" description="Helical" evidence="1">
    <location>
        <begin position="35"/>
        <end position="62"/>
    </location>
</feature>
<feature type="domain" description="Prepilin type IV endopeptidase peptidase" evidence="2">
    <location>
        <begin position="7"/>
        <end position="101"/>
    </location>
</feature>
<dbReference type="EMBL" id="FXAR01000009">
    <property type="protein sequence ID" value="SMG36909.1"/>
    <property type="molecule type" value="Genomic_DNA"/>
</dbReference>
<dbReference type="Proteomes" id="UP000193309">
    <property type="component" value="Unassembled WGS sequence"/>
</dbReference>
<keyword evidence="1" id="KW-0812">Transmembrane</keyword>
<feature type="transmembrane region" description="Helical" evidence="1">
    <location>
        <begin position="74"/>
        <end position="98"/>
    </location>
</feature>
<keyword evidence="1" id="KW-0472">Membrane</keyword>
<feature type="transmembrane region" description="Helical" evidence="1">
    <location>
        <begin position="118"/>
        <end position="137"/>
    </location>
</feature>
<dbReference type="GO" id="GO:0008168">
    <property type="term" value="F:methyltransferase activity"/>
    <property type="evidence" value="ECO:0007669"/>
    <property type="project" value="UniProtKB-KW"/>
</dbReference>
<dbReference type="STRING" id="1610489.SAMN06295981_2307"/>
<accession>A0A1X7K7C7</accession>
<keyword evidence="3" id="KW-0808">Transferase</keyword>
<evidence type="ECO:0000313" key="3">
    <source>
        <dbReference type="EMBL" id="SMG36909.1"/>
    </source>
</evidence>
<organism evidence="3 4">
    <name type="scientific">Corynebacterium pollutisoli</name>
    <dbReference type="NCBI Taxonomy" id="1610489"/>
    <lineage>
        <taxon>Bacteria</taxon>
        <taxon>Bacillati</taxon>
        <taxon>Actinomycetota</taxon>
        <taxon>Actinomycetes</taxon>
        <taxon>Mycobacteriales</taxon>
        <taxon>Corynebacteriaceae</taxon>
        <taxon>Corynebacterium</taxon>
    </lineage>
</organism>
<keyword evidence="1" id="KW-1133">Transmembrane helix</keyword>
<dbReference type="OrthoDB" id="4428077at2"/>
<keyword evidence="3" id="KW-0489">Methyltransferase</keyword>
<dbReference type="GO" id="GO:0004190">
    <property type="term" value="F:aspartic-type endopeptidase activity"/>
    <property type="evidence" value="ECO:0007669"/>
    <property type="project" value="InterPro"/>
</dbReference>
<keyword evidence="4" id="KW-1185">Reference proteome</keyword>